<evidence type="ECO:0000259" key="1">
    <source>
        <dbReference type="PROSITE" id="PS51724"/>
    </source>
</evidence>
<dbReference type="InterPro" id="IPR007730">
    <property type="entry name" value="SPOR-like_dom"/>
</dbReference>
<protein>
    <recommendedName>
        <fullName evidence="1">SPOR domain-containing protein</fullName>
    </recommendedName>
</protein>
<dbReference type="AlphaFoldDB" id="A0A1B1SAC0"/>
<dbReference type="EMBL" id="CP015402">
    <property type="protein sequence ID" value="ANU63735.1"/>
    <property type="molecule type" value="Genomic_DNA"/>
</dbReference>
<gene>
    <name evidence="2" type="ORF">A4V02_08330</name>
</gene>
<organism evidence="2 3">
    <name type="scientific">Muribaculum intestinale</name>
    <dbReference type="NCBI Taxonomy" id="1796646"/>
    <lineage>
        <taxon>Bacteria</taxon>
        <taxon>Pseudomonadati</taxon>
        <taxon>Bacteroidota</taxon>
        <taxon>Bacteroidia</taxon>
        <taxon>Bacteroidales</taxon>
        <taxon>Muribaculaceae</taxon>
        <taxon>Muribaculum</taxon>
    </lineage>
</organism>
<keyword evidence="3" id="KW-1185">Reference proteome</keyword>
<dbReference type="InterPro" id="IPR036680">
    <property type="entry name" value="SPOR-like_sf"/>
</dbReference>
<name>A0A1B1SAC0_9BACT</name>
<dbReference type="KEGG" id="pary:A4V02_08330"/>
<evidence type="ECO:0000313" key="2">
    <source>
        <dbReference type="EMBL" id="ANU63735.1"/>
    </source>
</evidence>
<sequence length="173" mass="19122">MKIYHMLATAAIVAVPFVSCKTNEANYKAAYEAVKEKTETDSGIEGTIYEKIRKESVNSHTVIGRDTVPTVTVAVKCVKGVSLPADIKSYNIAVAQFKQVFNARSLMERLRGYGYNTATLVETAEPLYYVIAVTTDSAEEAGAAYEIVKADKRVFSKTPYPLLLRPQRYPLAE</sequence>
<dbReference type="SUPFAM" id="SSF110997">
    <property type="entry name" value="Sporulation related repeat"/>
    <property type="match status" value="1"/>
</dbReference>
<evidence type="ECO:0000313" key="3">
    <source>
        <dbReference type="Proteomes" id="UP000186351"/>
    </source>
</evidence>
<dbReference type="PROSITE" id="PS51724">
    <property type="entry name" value="SPOR"/>
    <property type="match status" value="1"/>
</dbReference>
<dbReference type="GeneID" id="65536865"/>
<accession>A0A1B1SAC0</accession>
<reference evidence="3" key="1">
    <citation type="submission" date="2016-04" db="EMBL/GenBank/DDBJ databases">
        <title>Complete Genome Sequences of Twelve Strains of a Stable Defined Moderately Diverse Mouse Microbiota 2 (sDMDMm2).</title>
        <authorList>
            <person name="Uchimura Y."/>
            <person name="Wyss M."/>
            <person name="Brugiroux S."/>
            <person name="Limenitakis J.P."/>
            <person name="Stecher B."/>
            <person name="McCoy K.D."/>
            <person name="Macpherson A.J."/>
        </authorList>
    </citation>
    <scope>NUCLEOTIDE SEQUENCE [LARGE SCALE GENOMIC DNA]</scope>
    <source>
        <strain evidence="3">YL27</strain>
    </source>
</reference>
<dbReference type="Proteomes" id="UP000186351">
    <property type="component" value="Chromosome"/>
</dbReference>
<proteinExistence type="predicted"/>
<accession>A0A1Z2XIC0</accession>
<dbReference type="OrthoDB" id="1123218at2"/>
<dbReference type="GO" id="GO:0042834">
    <property type="term" value="F:peptidoglycan binding"/>
    <property type="evidence" value="ECO:0007669"/>
    <property type="project" value="InterPro"/>
</dbReference>
<feature type="domain" description="SPOR" evidence="1">
    <location>
        <begin position="84"/>
        <end position="161"/>
    </location>
</feature>
<dbReference type="STRING" id="1796646.A4V02_08330"/>
<dbReference type="RefSeq" id="WP_068961040.1">
    <property type="nucleotide sequence ID" value="NZ_CAJTAP010000014.1"/>
</dbReference>